<dbReference type="AlphaFoldDB" id="A0A1D1V869"/>
<dbReference type="Gene3D" id="2.30.18.10">
    <property type="entry name" value="Transcription factor IIA (TFIIA), beta-barrel domain"/>
    <property type="match status" value="1"/>
</dbReference>
<organism evidence="6 7">
    <name type="scientific">Ramazzottius varieornatus</name>
    <name type="common">Water bear</name>
    <name type="synonym">Tardigrade</name>
    <dbReference type="NCBI Taxonomy" id="947166"/>
    <lineage>
        <taxon>Eukaryota</taxon>
        <taxon>Metazoa</taxon>
        <taxon>Ecdysozoa</taxon>
        <taxon>Tardigrada</taxon>
        <taxon>Eutardigrada</taxon>
        <taxon>Parachela</taxon>
        <taxon>Hypsibioidea</taxon>
        <taxon>Ramazzottiidae</taxon>
        <taxon>Ramazzottius</taxon>
    </lineage>
</organism>
<feature type="region of interest" description="Disordered" evidence="5">
    <location>
        <begin position="391"/>
        <end position="473"/>
    </location>
</feature>
<feature type="compositionally biased region" description="Basic and acidic residues" evidence="5">
    <location>
        <begin position="450"/>
        <end position="459"/>
    </location>
</feature>
<keyword evidence="4" id="KW-0539">Nucleus</keyword>
<protein>
    <submittedName>
        <fullName evidence="6">Uncharacterized protein</fullName>
    </submittedName>
</protein>
<dbReference type="OrthoDB" id="6275927at2759"/>
<dbReference type="SUPFAM" id="SSF50784">
    <property type="entry name" value="Transcription factor IIA (TFIIA), beta-barrel domain"/>
    <property type="match status" value="1"/>
</dbReference>
<evidence type="ECO:0000256" key="3">
    <source>
        <dbReference type="ARBA" id="ARBA00023163"/>
    </source>
</evidence>
<feature type="compositionally biased region" description="Polar residues" evidence="5">
    <location>
        <begin position="175"/>
        <end position="188"/>
    </location>
</feature>
<feature type="compositionally biased region" description="Low complexity" evidence="5">
    <location>
        <begin position="140"/>
        <end position="174"/>
    </location>
</feature>
<dbReference type="Proteomes" id="UP000186922">
    <property type="component" value="Unassembled WGS sequence"/>
</dbReference>
<dbReference type="STRING" id="947166.A0A1D1V869"/>
<comment type="caution">
    <text evidence="6">The sequence shown here is derived from an EMBL/GenBank/DDBJ whole genome shotgun (WGS) entry which is preliminary data.</text>
</comment>
<feature type="compositionally biased region" description="Low complexity" evidence="5">
    <location>
        <begin position="427"/>
        <end position="436"/>
    </location>
</feature>
<dbReference type="Gene3D" id="1.10.287.100">
    <property type="match status" value="1"/>
</dbReference>
<evidence type="ECO:0000313" key="6">
    <source>
        <dbReference type="EMBL" id="GAU97889.1"/>
    </source>
</evidence>
<evidence type="ECO:0000256" key="1">
    <source>
        <dbReference type="ARBA" id="ARBA00004123"/>
    </source>
</evidence>
<evidence type="ECO:0000256" key="4">
    <source>
        <dbReference type="ARBA" id="ARBA00023242"/>
    </source>
</evidence>
<dbReference type="SUPFAM" id="SSF47396">
    <property type="entry name" value="Transcription factor IIA (TFIIA), alpha-helical domain"/>
    <property type="match status" value="1"/>
</dbReference>
<evidence type="ECO:0000256" key="2">
    <source>
        <dbReference type="ARBA" id="ARBA00010059"/>
    </source>
</evidence>
<dbReference type="InterPro" id="IPR009088">
    <property type="entry name" value="TFIIA_b-brl"/>
</dbReference>
<keyword evidence="3" id="KW-0804">Transcription</keyword>
<proteinExistence type="inferred from homology"/>
<evidence type="ECO:0000256" key="5">
    <source>
        <dbReference type="SAM" id="MobiDB-lite"/>
    </source>
</evidence>
<dbReference type="SMART" id="SM01371">
    <property type="entry name" value="TFIIA"/>
    <property type="match status" value="1"/>
</dbReference>
<dbReference type="Pfam" id="PF03153">
    <property type="entry name" value="TFIIA"/>
    <property type="match status" value="1"/>
</dbReference>
<comment type="similarity">
    <text evidence="2">Belongs to the TFIIA subunit 1 family.</text>
</comment>
<dbReference type="GO" id="GO:0006367">
    <property type="term" value="P:transcription initiation at RNA polymerase II promoter"/>
    <property type="evidence" value="ECO:0007669"/>
    <property type="project" value="InterPro"/>
</dbReference>
<dbReference type="EMBL" id="BDGG01000004">
    <property type="protein sequence ID" value="GAU97889.1"/>
    <property type="molecule type" value="Genomic_DNA"/>
</dbReference>
<sequence length="523" mass="56627">MSSNSVKKFYREVVEQLFDQSLKTVWEEENLDESTLNELKDLWEAKLTKAGLDYQKDTALSENDAAAHAPKTSGRGSGRAKNAQAGATTSKSASPTPSKAAKAGTSQQPQAPPTQPQLEVMNPATSSHSLPHQPFRVNPAAASSSQQTSGLSSDRLLHLQSSSLGTSSQQLSHQAPSMASQQTPNYNSGMYALPGQDNLARYMQANQMSAPVQSRPSTIVTSQNQPQHHYQMQVQNPSSSQASGQMRYPQGVIRQLPIDQQVMEELFRLNKQQVVQQQQQSMQRGGAQNNNPVNVRQLANTMQGSLRPTSVVTLNNGQQYASIPAANLAGLYQLGNQSVVRFPTNSPSGGQSSVIHIADGSGNHAPALLLPGNSTIQLGNSVSVASVANSANATARKDPQTFVSQLDGRDDDDDDDEFEDLSDADLDSPPGSLGKPPSKKQKVSTSPISETERLEKEEISSGDDDDDDEDGNEFEDAIEDVVVCQYEKVNRVRNKWKFHLKSGMCNLNGKSYVFHKATGDAEF</sequence>
<reference evidence="6 7" key="1">
    <citation type="journal article" date="2016" name="Nat. Commun.">
        <title>Extremotolerant tardigrade genome and improved radiotolerance of human cultured cells by tardigrade-unique protein.</title>
        <authorList>
            <person name="Hashimoto T."/>
            <person name="Horikawa D.D."/>
            <person name="Saito Y."/>
            <person name="Kuwahara H."/>
            <person name="Kozuka-Hata H."/>
            <person name="Shin-I T."/>
            <person name="Minakuchi Y."/>
            <person name="Ohishi K."/>
            <person name="Motoyama A."/>
            <person name="Aizu T."/>
            <person name="Enomoto A."/>
            <person name="Kondo K."/>
            <person name="Tanaka S."/>
            <person name="Hara Y."/>
            <person name="Koshikawa S."/>
            <person name="Sagara H."/>
            <person name="Miura T."/>
            <person name="Yokobori S."/>
            <person name="Miyagawa K."/>
            <person name="Suzuki Y."/>
            <person name="Kubo T."/>
            <person name="Oyama M."/>
            <person name="Kohara Y."/>
            <person name="Fujiyama A."/>
            <person name="Arakawa K."/>
            <person name="Katayama T."/>
            <person name="Toyoda A."/>
            <person name="Kunieda T."/>
        </authorList>
    </citation>
    <scope>NUCLEOTIDE SEQUENCE [LARGE SCALE GENOMIC DNA]</scope>
    <source>
        <strain evidence="6 7">YOKOZUNA-1</strain>
    </source>
</reference>
<evidence type="ECO:0000313" key="7">
    <source>
        <dbReference type="Proteomes" id="UP000186922"/>
    </source>
</evidence>
<dbReference type="GO" id="GO:0005672">
    <property type="term" value="C:transcription factor TFIIA complex"/>
    <property type="evidence" value="ECO:0007669"/>
    <property type="project" value="InterPro"/>
</dbReference>
<feature type="compositionally biased region" description="Low complexity" evidence="5">
    <location>
        <begin position="85"/>
        <end position="109"/>
    </location>
</feature>
<feature type="region of interest" description="Disordered" evidence="5">
    <location>
        <begin position="61"/>
        <end position="190"/>
    </location>
</feature>
<dbReference type="InterPro" id="IPR004855">
    <property type="entry name" value="TFIIA_asu/bsu"/>
</dbReference>
<dbReference type="PANTHER" id="PTHR12694:SF8">
    <property type="entry name" value="TRANSCRIPTION INITIATION FACTOR IIA SUBUNIT 1"/>
    <property type="match status" value="1"/>
</dbReference>
<gene>
    <name evidence="6" type="primary">RvY_09114-1</name>
    <name evidence="6" type="synonym">RvY_09114.1</name>
    <name evidence="6" type="ORF">RvY_09114</name>
</gene>
<dbReference type="PANTHER" id="PTHR12694">
    <property type="entry name" value="TRANSCRIPTION INITIATION FACTOR IIA SUBUNIT 1"/>
    <property type="match status" value="1"/>
</dbReference>
<dbReference type="CDD" id="cd07976">
    <property type="entry name" value="TFIIA_alpha_beta_like"/>
    <property type="match status" value="1"/>
</dbReference>
<feature type="compositionally biased region" description="Acidic residues" evidence="5">
    <location>
        <begin position="460"/>
        <end position="473"/>
    </location>
</feature>
<feature type="compositionally biased region" description="Acidic residues" evidence="5">
    <location>
        <begin position="409"/>
        <end position="426"/>
    </location>
</feature>
<accession>A0A1D1V869</accession>
<name>A0A1D1V869_RAMVA</name>
<comment type="subcellular location">
    <subcellularLocation>
        <location evidence="1">Nucleus</location>
    </subcellularLocation>
</comment>
<keyword evidence="7" id="KW-1185">Reference proteome</keyword>